<evidence type="ECO:0000313" key="1">
    <source>
        <dbReference type="EMBL" id="CAD8119530.1"/>
    </source>
</evidence>
<keyword evidence="2" id="KW-1185">Reference proteome</keyword>
<comment type="caution">
    <text evidence="1">The sequence shown here is derived from an EMBL/GenBank/DDBJ whole genome shotgun (WGS) entry which is preliminary data.</text>
</comment>
<gene>
    <name evidence="1" type="ORF">PSON_ATCC_30995.1.T1210159</name>
</gene>
<name>A0A8S1QYF5_9CILI</name>
<dbReference type="AlphaFoldDB" id="A0A8S1QYF5"/>
<sequence>MIKIYNFKHLFKLCCNLLEILHFDQELLNKVNIFKKQLVYLQYENKGSFSTEKDFCAYFQQVDTRIIIKRQLNIFIQKEYNTNLKRYPKQIWRGIHFQSLKKSWKLNSQQIGTFIYCIVCHTQKGFIQISLLFKVIIHNMDAFTTIKKQLKDSLQLKKDRDIKLAFHPHT</sequence>
<organism evidence="1 2">
    <name type="scientific">Paramecium sonneborni</name>
    <dbReference type="NCBI Taxonomy" id="65129"/>
    <lineage>
        <taxon>Eukaryota</taxon>
        <taxon>Sar</taxon>
        <taxon>Alveolata</taxon>
        <taxon>Ciliophora</taxon>
        <taxon>Intramacronucleata</taxon>
        <taxon>Oligohymenophorea</taxon>
        <taxon>Peniculida</taxon>
        <taxon>Parameciidae</taxon>
        <taxon>Paramecium</taxon>
    </lineage>
</organism>
<dbReference type="EMBL" id="CAJJDN010000121">
    <property type="protein sequence ID" value="CAD8119530.1"/>
    <property type="molecule type" value="Genomic_DNA"/>
</dbReference>
<evidence type="ECO:0000313" key="2">
    <source>
        <dbReference type="Proteomes" id="UP000692954"/>
    </source>
</evidence>
<dbReference type="Proteomes" id="UP000692954">
    <property type="component" value="Unassembled WGS sequence"/>
</dbReference>
<protein>
    <submittedName>
        <fullName evidence="1">Uncharacterized protein</fullName>
    </submittedName>
</protein>
<accession>A0A8S1QYF5</accession>
<proteinExistence type="predicted"/>
<reference evidence="1" key="1">
    <citation type="submission" date="2021-01" db="EMBL/GenBank/DDBJ databases">
        <authorList>
            <consortium name="Genoscope - CEA"/>
            <person name="William W."/>
        </authorList>
    </citation>
    <scope>NUCLEOTIDE SEQUENCE</scope>
</reference>